<keyword evidence="5" id="KW-0325">Glycoprotein</keyword>
<dbReference type="PANTHER" id="PTHR43108">
    <property type="entry name" value="N-ACETYLGLUCOSAMINE-6-SULFATASE FAMILY MEMBER"/>
    <property type="match status" value="1"/>
</dbReference>
<sequence>MMLLPLLSLVFAVGVSAQNKNVLLVVAEDAGVLGEYGKGVTMPNLNAIGNRSVVFRYGFSSSSSSSPSRSAILTGLPPHQNGMYGLAHSIHHYSSFRNVQSLSTILSAKGIHTGVVGEKRMSPDTVYRFDFEATEDQYDADQIGRNITVMKEAIRTFLSSRNDKSFFLYFSYYDAHRCSRQKYGQFCEEFGDGGRNNGLIPDWTPVTFGPNDVNVPYYLPNTAVTRQELANMYKSFSRMDQALGIVIRELSEANLLDNTLIIVTSATAISFPAAKNNLYEPSTRQPFMISSPFHKENWGFVSDAMVSGLDLFPTILEWFNVPYPDTSRLLTGRSLLPLTVDPRNSSLFDHVFASHNSDEVTAYYPMRSVRTPHYRLIHNLNSGAPFPIASDVFQSPTFTELLNNTNNGRTTHWYKSLGQYYNRDELELYDLQIDPMETTNVANDPSYSAVVKQLLEQLVSWQNVTRDPWLCRPEGSIVNSRCVADGNGLALV</sequence>
<dbReference type="OrthoDB" id="10012954at2759"/>
<dbReference type="GO" id="GO:0016250">
    <property type="term" value="F:N-sulfoglucosamine sulfohydrolase activity"/>
    <property type="evidence" value="ECO:0007669"/>
    <property type="project" value="TreeGrafter"/>
</dbReference>
<keyword evidence="3 7" id="KW-0732">Signal</keyword>
<dbReference type="STRING" id="400727.A0A2T7PE16"/>
<dbReference type="GO" id="GO:0030200">
    <property type="term" value="P:heparan sulfate proteoglycan catabolic process"/>
    <property type="evidence" value="ECO:0007669"/>
    <property type="project" value="TreeGrafter"/>
</dbReference>
<accession>A0A2T7PE16</accession>
<dbReference type="Pfam" id="PF16347">
    <property type="entry name" value="SGSH_C"/>
    <property type="match status" value="1"/>
</dbReference>
<evidence type="ECO:0008006" key="12">
    <source>
        <dbReference type="Google" id="ProtNLM"/>
    </source>
</evidence>
<evidence type="ECO:0000313" key="11">
    <source>
        <dbReference type="Proteomes" id="UP000245119"/>
    </source>
</evidence>
<evidence type="ECO:0000256" key="2">
    <source>
        <dbReference type="ARBA" id="ARBA00008779"/>
    </source>
</evidence>
<evidence type="ECO:0000256" key="1">
    <source>
        <dbReference type="ARBA" id="ARBA00001913"/>
    </source>
</evidence>
<feature type="modified residue" description="3-oxoalanine (Ser)" evidence="6">
    <location>
        <position position="65"/>
    </location>
</feature>
<keyword evidence="11" id="KW-1185">Reference proteome</keyword>
<dbReference type="InterPro" id="IPR000917">
    <property type="entry name" value="Sulfatase_N"/>
</dbReference>
<dbReference type="EMBL" id="PZQS01000004">
    <property type="protein sequence ID" value="PVD31662.1"/>
    <property type="molecule type" value="Genomic_DNA"/>
</dbReference>
<dbReference type="PANTHER" id="PTHR43108:SF6">
    <property type="entry name" value="N-SULPHOGLUCOSAMINE SULPHOHYDROLASE"/>
    <property type="match status" value="1"/>
</dbReference>
<dbReference type="GO" id="GO:0006027">
    <property type="term" value="P:glycosaminoglycan catabolic process"/>
    <property type="evidence" value="ECO:0007669"/>
    <property type="project" value="TreeGrafter"/>
</dbReference>
<dbReference type="SUPFAM" id="SSF53649">
    <property type="entry name" value="Alkaline phosphatase-like"/>
    <property type="match status" value="1"/>
</dbReference>
<feature type="signal peptide" evidence="7">
    <location>
        <begin position="1"/>
        <end position="17"/>
    </location>
</feature>
<evidence type="ECO:0000256" key="4">
    <source>
        <dbReference type="ARBA" id="ARBA00022801"/>
    </source>
</evidence>
<dbReference type="InterPro" id="IPR032506">
    <property type="entry name" value="SGSH_C"/>
</dbReference>
<dbReference type="Proteomes" id="UP000245119">
    <property type="component" value="Linkage Group LG4"/>
</dbReference>
<evidence type="ECO:0000256" key="6">
    <source>
        <dbReference type="PIRSR" id="PIRSR600917-52"/>
    </source>
</evidence>
<name>A0A2T7PE16_POMCA</name>
<feature type="chain" id="PRO_5015587001" description="Sulfatase N-terminal domain-containing protein" evidence="7">
    <location>
        <begin position="18"/>
        <end position="492"/>
    </location>
</feature>
<organism evidence="10 11">
    <name type="scientific">Pomacea canaliculata</name>
    <name type="common">Golden apple snail</name>
    <dbReference type="NCBI Taxonomy" id="400727"/>
    <lineage>
        <taxon>Eukaryota</taxon>
        <taxon>Metazoa</taxon>
        <taxon>Spiralia</taxon>
        <taxon>Lophotrochozoa</taxon>
        <taxon>Mollusca</taxon>
        <taxon>Gastropoda</taxon>
        <taxon>Caenogastropoda</taxon>
        <taxon>Architaenioglossa</taxon>
        <taxon>Ampullarioidea</taxon>
        <taxon>Ampullariidae</taxon>
        <taxon>Pomacea</taxon>
    </lineage>
</organism>
<feature type="domain" description="N-sulphoglucosamine sulphohydrolase C-terminal" evidence="9">
    <location>
        <begin position="408"/>
        <end position="461"/>
    </location>
</feature>
<comment type="caution">
    <text evidence="10">The sequence shown here is derived from an EMBL/GenBank/DDBJ whole genome shotgun (WGS) entry which is preliminary data.</text>
</comment>
<reference evidence="10 11" key="1">
    <citation type="submission" date="2018-04" db="EMBL/GenBank/DDBJ databases">
        <title>The genome of golden apple snail Pomacea canaliculata provides insight into stress tolerance and invasive adaptation.</title>
        <authorList>
            <person name="Liu C."/>
            <person name="Liu B."/>
            <person name="Ren Y."/>
            <person name="Zhang Y."/>
            <person name="Wang H."/>
            <person name="Li S."/>
            <person name="Jiang F."/>
            <person name="Yin L."/>
            <person name="Zhang G."/>
            <person name="Qian W."/>
            <person name="Fan W."/>
        </authorList>
    </citation>
    <scope>NUCLEOTIDE SEQUENCE [LARGE SCALE GENOMIC DNA]</scope>
    <source>
        <strain evidence="10">SZHN2017</strain>
        <tissue evidence="10">Muscle</tissue>
    </source>
</reference>
<evidence type="ECO:0000256" key="7">
    <source>
        <dbReference type="SAM" id="SignalP"/>
    </source>
</evidence>
<comment type="cofactor">
    <cofactor evidence="1">
        <name>Ca(2+)</name>
        <dbReference type="ChEBI" id="CHEBI:29108"/>
    </cofactor>
</comment>
<evidence type="ECO:0000313" key="10">
    <source>
        <dbReference type="EMBL" id="PVD31662.1"/>
    </source>
</evidence>
<evidence type="ECO:0000259" key="9">
    <source>
        <dbReference type="Pfam" id="PF16347"/>
    </source>
</evidence>
<gene>
    <name evidence="10" type="ORF">C0Q70_07080</name>
</gene>
<dbReference type="Gene3D" id="3.40.720.10">
    <property type="entry name" value="Alkaline Phosphatase, subunit A"/>
    <property type="match status" value="1"/>
</dbReference>
<dbReference type="PROSITE" id="PS00523">
    <property type="entry name" value="SULFATASE_1"/>
    <property type="match status" value="1"/>
</dbReference>
<protein>
    <recommendedName>
        <fullName evidence="12">Sulfatase N-terminal domain-containing protein</fullName>
    </recommendedName>
</protein>
<evidence type="ECO:0000256" key="5">
    <source>
        <dbReference type="ARBA" id="ARBA00023180"/>
    </source>
</evidence>
<keyword evidence="4" id="KW-0378">Hydrolase</keyword>
<feature type="domain" description="Sulfatase N-terminal" evidence="8">
    <location>
        <begin position="20"/>
        <end position="321"/>
    </location>
</feature>
<evidence type="ECO:0000259" key="8">
    <source>
        <dbReference type="Pfam" id="PF00884"/>
    </source>
</evidence>
<dbReference type="AlphaFoldDB" id="A0A2T7PE16"/>
<dbReference type="Pfam" id="PF00884">
    <property type="entry name" value="Sulfatase"/>
    <property type="match status" value="1"/>
</dbReference>
<comment type="similarity">
    <text evidence="2">Belongs to the sulfatase family.</text>
</comment>
<proteinExistence type="inferred from homology"/>
<evidence type="ECO:0000256" key="3">
    <source>
        <dbReference type="ARBA" id="ARBA00022729"/>
    </source>
</evidence>
<dbReference type="InterPro" id="IPR024607">
    <property type="entry name" value="Sulfatase_CS"/>
</dbReference>
<dbReference type="InterPro" id="IPR017850">
    <property type="entry name" value="Alkaline_phosphatase_core_sf"/>
</dbReference>
<comment type="PTM">
    <text evidence="6">The conversion to 3-oxoalanine (also known as C-formylglycine, FGly), of a serine or cysteine residue in prokaryotes and of a cysteine residue in eukaryotes, is critical for catalytic activity.</text>
</comment>